<dbReference type="AlphaFoldDB" id="A0A9W9I4B6"/>
<accession>A0A9W9I4B6</accession>
<evidence type="ECO:0000313" key="2">
    <source>
        <dbReference type="Proteomes" id="UP001149163"/>
    </source>
</evidence>
<dbReference type="GeneID" id="81426490"/>
<organism evidence="1 2">
    <name type="scientific">Penicillium canariense</name>
    <dbReference type="NCBI Taxonomy" id="189055"/>
    <lineage>
        <taxon>Eukaryota</taxon>
        <taxon>Fungi</taxon>
        <taxon>Dikarya</taxon>
        <taxon>Ascomycota</taxon>
        <taxon>Pezizomycotina</taxon>
        <taxon>Eurotiomycetes</taxon>
        <taxon>Eurotiomycetidae</taxon>
        <taxon>Eurotiales</taxon>
        <taxon>Aspergillaceae</taxon>
        <taxon>Penicillium</taxon>
    </lineage>
</organism>
<keyword evidence="2" id="KW-1185">Reference proteome</keyword>
<reference evidence="1" key="1">
    <citation type="submission" date="2022-11" db="EMBL/GenBank/DDBJ databases">
        <authorList>
            <person name="Petersen C."/>
        </authorList>
    </citation>
    <scope>NUCLEOTIDE SEQUENCE</scope>
    <source>
        <strain evidence="1">IBT 26290</strain>
    </source>
</reference>
<reference evidence="1" key="2">
    <citation type="journal article" date="2023" name="IMA Fungus">
        <title>Comparative genomic study of the Penicillium genus elucidates a diverse pangenome and 15 lateral gene transfer events.</title>
        <authorList>
            <person name="Petersen C."/>
            <person name="Sorensen T."/>
            <person name="Nielsen M.R."/>
            <person name="Sondergaard T.E."/>
            <person name="Sorensen J.L."/>
            <person name="Fitzpatrick D.A."/>
            <person name="Frisvad J.C."/>
            <person name="Nielsen K.L."/>
        </authorList>
    </citation>
    <scope>NUCLEOTIDE SEQUENCE</scope>
    <source>
        <strain evidence="1">IBT 26290</strain>
    </source>
</reference>
<proteinExistence type="predicted"/>
<dbReference type="RefSeq" id="XP_056542869.1">
    <property type="nucleotide sequence ID" value="XM_056687314.1"/>
</dbReference>
<dbReference type="OrthoDB" id="4264216at2759"/>
<protein>
    <submittedName>
        <fullName evidence="1">Uncharacterized protein</fullName>
    </submittedName>
</protein>
<dbReference type="Proteomes" id="UP001149163">
    <property type="component" value="Unassembled WGS sequence"/>
</dbReference>
<gene>
    <name evidence="1" type="ORF">N7482_005189</name>
</gene>
<evidence type="ECO:0000313" key="1">
    <source>
        <dbReference type="EMBL" id="KAJ5166408.1"/>
    </source>
</evidence>
<sequence length="317" mass="36399">MLLENGADPGQRDKWGAIPLGEVNSAAGECIEHPEKVPLLLELYRLFVREFGDELFEDLDRRWRATSGFQGPPEALSLIQGHFFKSYSDLSLDVRFKRTMTLDDWWVRASPSTLRIAMGGDHIDPAAYLLEDDNGETLLYRIVQSMAVDFAEKRSRDNPKWRQLLSEAIAASADPCHLSYKYGRPRTPLTEFLRYFTKNWTEIRRAGYKFHSIIQSWALELQLAGVDLEKYGAKEKALLMSGVVDPDVYIYVGLQRSGPGIYPGKGEHLHFHFLSLEFGPSPKDWKLWASNPVDELVWQFWGMVEKREQVMPGTWID</sequence>
<comment type="caution">
    <text evidence="1">The sequence shown here is derived from an EMBL/GenBank/DDBJ whole genome shotgun (WGS) entry which is preliminary data.</text>
</comment>
<dbReference type="EMBL" id="JAPQKN010000003">
    <property type="protein sequence ID" value="KAJ5166408.1"/>
    <property type="molecule type" value="Genomic_DNA"/>
</dbReference>
<name>A0A9W9I4B6_9EURO</name>